<dbReference type="EMBL" id="CM044702">
    <property type="protein sequence ID" value="KAI5677232.1"/>
    <property type="molecule type" value="Genomic_DNA"/>
</dbReference>
<organism evidence="1 2">
    <name type="scientific">Catharanthus roseus</name>
    <name type="common">Madagascar periwinkle</name>
    <name type="synonym">Vinca rosea</name>
    <dbReference type="NCBI Taxonomy" id="4058"/>
    <lineage>
        <taxon>Eukaryota</taxon>
        <taxon>Viridiplantae</taxon>
        <taxon>Streptophyta</taxon>
        <taxon>Embryophyta</taxon>
        <taxon>Tracheophyta</taxon>
        <taxon>Spermatophyta</taxon>
        <taxon>Magnoliopsida</taxon>
        <taxon>eudicotyledons</taxon>
        <taxon>Gunneridae</taxon>
        <taxon>Pentapetalae</taxon>
        <taxon>asterids</taxon>
        <taxon>lamiids</taxon>
        <taxon>Gentianales</taxon>
        <taxon>Apocynaceae</taxon>
        <taxon>Rauvolfioideae</taxon>
        <taxon>Vinceae</taxon>
        <taxon>Catharanthinae</taxon>
        <taxon>Catharanthus</taxon>
    </lineage>
</organism>
<keyword evidence="2" id="KW-1185">Reference proteome</keyword>
<sequence length="156" mass="16995">MNYLIVNKSGRTHGLTITVSSQGLSGRHSVSDISTTPAPVDPVGLGSSIQPPPILSRVSSCFPYSSQHVDYYWSSGHMPSYILGLEGVGGDEDGEETVQDEWEHVEGEGEEDVDMGGRGMITEVHPPSYMCKLGRGEWVGFLRDTTRFVMGFARQS</sequence>
<accession>A0ACC0BXA8</accession>
<evidence type="ECO:0000313" key="1">
    <source>
        <dbReference type="EMBL" id="KAI5677232.1"/>
    </source>
</evidence>
<comment type="caution">
    <text evidence="1">The sequence shown here is derived from an EMBL/GenBank/DDBJ whole genome shotgun (WGS) entry which is preliminary data.</text>
</comment>
<dbReference type="Proteomes" id="UP001060085">
    <property type="component" value="Linkage Group LG02"/>
</dbReference>
<reference evidence="2" key="1">
    <citation type="journal article" date="2023" name="Nat. Plants">
        <title>Single-cell RNA sequencing provides a high-resolution roadmap for understanding the multicellular compartmentation of specialized metabolism.</title>
        <authorList>
            <person name="Sun S."/>
            <person name="Shen X."/>
            <person name="Li Y."/>
            <person name="Li Y."/>
            <person name="Wang S."/>
            <person name="Li R."/>
            <person name="Zhang H."/>
            <person name="Shen G."/>
            <person name="Guo B."/>
            <person name="Wei J."/>
            <person name="Xu J."/>
            <person name="St-Pierre B."/>
            <person name="Chen S."/>
            <person name="Sun C."/>
        </authorList>
    </citation>
    <scope>NUCLEOTIDE SEQUENCE [LARGE SCALE GENOMIC DNA]</scope>
</reference>
<protein>
    <submittedName>
        <fullName evidence="1">Uncharacterized protein</fullName>
    </submittedName>
</protein>
<proteinExistence type="predicted"/>
<name>A0ACC0BXA8_CATRO</name>
<gene>
    <name evidence="1" type="ORF">M9H77_08182</name>
</gene>
<evidence type="ECO:0000313" key="2">
    <source>
        <dbReference type="Proteomes" id="UP001060085"/>
    </source>
</evidence>